<dbReference type="Proteomes" id="UP000599312">
    <property type="component" value="Unassembled WGS sequence"/>
</dbReference>
<dbReference type="CDD" id="cd12914">
    <property type="entry name" value="PDC1_DGC_like"/>
    <property type="match status" value="1"/>
</dbReference>
<dbReference type="Pfam" id="PF00990">
    <property type="entry name" value="GGDEF"/>
    <property type="match status" value="1"/>
</dbReference>
<keyword evidence="3" id="KW-0812">Transmembrane</keyword>
<comment type="caution">
    <text evidence="6">The sequence shown here is derived from an EMBL/GenBank/DDBJ whole genome shotgun (WGS) entry which is preliminary data.</text>
</comment>
<comment type="catalytic activity">
    <reaction evidence="2">
        <text>2 GTP = 3',3'-c-di-GMP + 2 diphosphate</text>
        <dbReference type="Rhea" id="RHEA:24898"/>
        <dbReference type="ChEBI" id="CHEBI:33019"/>
        <dbReference type="ChEBI" id="CHEBI:37565"/>
        <dbReference type="ChEBI" id="CHEBI:58805"/>
        <dbReference type="EC" id="2.7.7.65"/>
    </reaction>
</comment>
<dbReference type="AlphaFoldDB" id="A0A931FQK4"/>
<dbReference type="InterPro" id="IPR003660">
    <property type="entry name" value="HAMP_dom"/>
</dbReference>
<dbReference type="GO" id="GO:0007165">
    <property type="term" value="P:signal transduction"/>
    <property type="evidence" value="ECO:0007669"/>
    <property type="project" value="InterPro"/>
</dbReference>
<dbReference type="InterPro" id="IPR043128">
    <property type="entry name" value="Rev_trsase/Diguanyl_cyclase"/>
</dbReference>
<dbReference type="RefSeq" id="WP_196271572.1">
    <property type="nucleotide sequence ID" value="NZ_JADQDO010000003.1"/>
</dbReference>
<dbReference type="PROSITE" id="PS50885">
    <property type="entry name" value="HAMP"/>
    <property type="match status" value="1"/>
</dbReference>
<dbReference type="InterPro" id="IPR000160">
    <property type="entry name" value="GGDEF_dom"/>
</dbReference>
<dbReference type="SUPFAM" id="SSF55073">
    <property type="entry name" value="Nucleotide cyclase"/>
    <property type="match status" value="1"/>
</dbReference>
<evidence type="ECO:0000313" key="7">
    <source>
        <dbReference type="Proteomes" id="UP000599312"/>
    </source>
</evidence>
<evidence type="ECO:0000256" key="1">
    <source>
        <dbReference type="ARBA" id="ARBA00012528"/>
    </source>
</evidence>
<dbReference type="EC" id="2.7.7.65" evidence="1"/>
<feature type="domain" description="GGDEF" evidence="5">
    <location>
        <begin position="422"/>
        <end position="555"/>
    </location>
</feature>
<protein>
    <recommendedName>
        <fullName evidence="1">diguanylate cyclase</fullName>
        <ecNumber evidence="1">2.7.7.65</ecNumber>
    </recommendedName>
</protein>
<dbReference type="PANTHER" id="PTHR45138:SF9">
    <property type="entry name" value="DIGUANYLATE CYCLASE DGCM-RELATED"/>
    <property type="match status" value="1"/>
</dbReference>
<evidence type="ECO:0000259" key="4">
    <source>
        <dbReference type="PROSITE" id="PS50885"/>
    </source>
</evidence>
<keyword evidence="7" id="KW-1185">Reference proteome</keyword>
<dbReference type="PANTHER" id="PTHR45138">
    <property type="entry name" value="REGULATORY COMPONENTS OF SENSORY TRANSDUCTION SYSTEM"/>
    <property type="match status" value="1"/>
</dbReference>
<name>A0A931FQK4_9HYPH</name>
<feature type="domain" description="HAMP" evidence="4">
    <location>
        <begin position="319"/>
        <end position="372"/>
    </location>
</feature>
<evidence type="ECO:0000256" key="3">
    <source>
        <dbReference type="SAM" id="Phobius"/>
    </source>
</evidence>
<keyword evidence="3" id="KW-1133">Transmembrane helix</keyword>
<sequence>MAIMRNLSLRRQITILVGLLCIALVSAAAIGAAYIAQQRTREIVMQDAAETALTMASILDRGMQERFREIRNIAEMRLLQQVWTSDPAKTRQLLEQLQESFTDYAWIGFATADGTVRAATRGMLEGQSVQGRPWFQSGIKAPMVGDLHEAALLANLLPPAPNDEPTRFLDIAMPVRDESGKLIGVLGAHLNWSWARERRRALFADPAAKRGKSVWILSGNGTVLLGREPGRKLFSEHQVEAIRQERNGAFEDTTGEEPILTGFAVAPGYREYPGLNWIVISRQPDKTAFGVARGLVWTILLLGGAVACVGLICALGIARGVARPLQAIIDAADQIGRDPEITDLPRAGGSAEIVRLSAALRSLLRRAGMAEQRVAEASSKHEKDITALRHLAETDPLSGLLNRRGFDLLGTQAFEAFKRRGTSFAVLIIDLDFFKTVNDTYGHGAGDDVIRTVGQAMKRALRPTDRVARFGGEEFIVLVGDIARDDIMAVAQKLRRAIETTSTLHGGNWLSVTASVGGGIVRDSDRDLQDIIERADTALYQAKAGGRNRAVIDGLQLQLATSAA</sequence>
<dbReference type="GO" id="GO:0016020">
    <property type="term" value="C:membrane"/>
    <property type="evidence" value="ECO:0007669"/>
    <property type="project" value="InterPro"/>
</dbReference>
<dbReference type="FunFam" id="3.30.70.270:FF:000001">
    <property type="entry name" value="Diguanylate cyclase domain protein"/>
    <property type="match status" value="1"/>
</dbReference>
<accession>A0A931FQK4</accession>
<gene>
    <name evidence="6" type="ORF">I2H38_09310</name>
</gene>
<dbReference type="EMBL" id="JADQDO010000003">
    <property type="protein sequence ID" value="MBF9233573.1"/>
    <property type="molecule type" value="Genomic_DNA"/>
</dbReference>
<dbReference type="Gene3D" id="3.30.70.270">
    <property type="match status" value="1"/>
</dbReference>
<evidence type="ECO:0000313" key="6">
    <source>
        <dbReference type="EMBL" id="MBF9233573.1"/>
    </source>
</evidence>
<dbReference type="CDD" id="cd01949">
    <property type="entry name" value="GGDEF"/>
    <property type="match status" value="1"/>
</dbReference>
<dbReference type="NCBIfam" id="TIGR00254">
    <property type="entry name" value="GGDEF"/>
    <property type="match status" value="1"/>
</dbReference>
<dbReference type="GO" id="GO:0052621">
    <property type="term" value="F:diguanylate cyclase activity"/>
    <property type="evidence" value="ECO:0007669"/>
    <property type="project" value="UniProtKB-EC"/>
</dbReference>
<evidence type="ECO:0000259" key="5">
    <source>
        <dbReference type="PROSITE" id="PS50887"/>
    </source>
</evidence>
<organism evidence="6 7">
    <name type="scientific">Microvirga alba</name>
    <dbReference type="NCBI Taxonomy" id="2791025"/>
    <lineage>
        <taxon>Bacteria</taxon>
        <taxon>Pseudomonadati</taxon>
        <taxon>Pseudomonadota</taxon>
        <taxon>Alphaproteobacteria</taxon>
        <taxon>Hyphomicrobiales</taxon>
        <taxon>Methylobacteriaceae</taxon>
        <taxon>Microvirga</taxon>
    </lineage>
</organism>
<feature type="transmembrane region" description="Helical" evidence="3">
    <location>
        <begin position="295"/>
        <end position="318"/>
    </location>
</feature>
<reference evidence="6" key="1">
    <citation type="submission" date="2020-11" db="EMBL/GenBank/DDBJ databases">
        <authorList>
            <person name="Kim M.K."/>
        </authorList>
    </citation>
    <scope>NUCLEOTIDE SEQUENCE</scope>
    <source>
        <strain evidence="6">BT350</strain>
    </source>
</reference>
<dbReference type="Gene3D" id="6.10.340.10">
    <property type="match status" value="1"/>
</dbReference>
<keyword evidence="3" id="KW-0472">Membrane</keyword>
<dbReference type="Gene3D" id="3.30.450.20">
    <property type="entry name" value="PAS domain"/>
    <property type="match status" value="1"/>
</dbReference>
<proteinExistence type="predicted"/>
<dbReference type="SMART" id="SM00267">
    <property type="entry name" value="GGDEF"/>
    <property type="match status" value="1"/>
</dbReference>
<dbReference type="PROSITE" id="PS50887">
    <property type="entry name" value="GGDEF"/>
    <property type="match status" value="1"/>
</dbReference>
<evidence type="ECO:0000256" key="2">
    <source>
        <dbReference type="ARBA" id="ARBA00034247"/>
    </source>
</evidence>
<dbReference type="InterPro" id="IPR029787">
    <property type="entry name" value="Nucleotide_cyclase"/>
</dbReference>
<dbReference type="InterPro" id="IPR050469">
    <property type="entry name" value="Diguanylate_Cyclase"/>
</dbReference>